<evidence type="ECO:0000313" key="7">
    <source>
        <dbReference type="Proteomes" id="UP000504607"/>
    </source>
</evidence>
<dbReference type="Proteomes" id="UP000504607">
    <property type="component" value="Chromosome 6"/>
</dbReference>
<evidence type="ECO:0000256" key="5">
    <source>
        <dbReference type="SAM" id="Phobius"/>
    </source>
</evidence>
<evidence type="ECO:0000256" key="3">
    <source>
        <dbReference type="ARBA" id="ARBA00024378"/>
    </source>
</evidence>
<dbReference type="GO" id="GO:0005516">
    <property type="term" value="F:calmodulin binding"/>
    <property type="evidence" value="ECO:0007669"/>
    <property type="project" value="UniProtKB-KW"/>
</dbReference>
<name>A0A8N4F547_ELAGV</name>
<evidence type="ECO:0000313" key="8">
    <source>
        <dbReference type="RefSeq" id="XP_029121159.1"/>
    </source>
</evidence>
<feature type="transmembrane region" description="Helical" evidence="5">
    <location>
        <begin position="554"/>
        <end position="578"/>
    </location>
</feature>
<reference evidence="8" key="1">
    <citation type="submission" date="2025-08" db="UniProtKB">
        <authorList>
            <consortium name="RefSeq"/>
        </authorList>
    </citation>
    <scope>IDENTIFICATION</scope>
</reference>
<keyword evidence="5" id="KW-0812">Transmembrane</keyword>
<feature type="compositionally biased region" description="Polar residues" evidence="4">
    <location>
        <begin position="499"/>
        <end position="514"/>
    </location>
</feature>
<dbReference type="PROSITE" id="PS50096">
    <property type="entry name" value="IQ"/>
    <property type="match status" value="2"/>
</dbReference>
<feature type="region of interest" description="Disordered" evidence="4">
    <location>
        <begin position="426"/>
        <end position="446"/>
    </location>
</feature>
<dbReference type="RefSeq" id="XP_029121159.1">
    <property type="nucleotide sequence ID" value="XM_029265326.1"/>
</dbReference>
<keyword evidence="7" id="KW-1185">Reference proteome</keyword>
<dbReference type="Pfam" id="PF00612">
    <property type="entry name" value="IQ"/>
    <property type="match status" value="2"/>
</dbReference>
<feature type="region of interest" description="Disordered" evidence="4">
    <location>
        <begin position="255"/>
        <end position="305"/>
    </location>
</feature>
<organism evidence="7 8">
    <name type="scientific">Elaeis guineensis var. tenera</name>
    <name type="common">Oil palm</name>
    <dbReference type="NCBI Taxonomy" id="51953"/>
    <lineage>
        <taxon>Eukaryota</taxon>
        <taxon>Viridiplantae</taxon>
        <taxon>Streptophyta</taxon>
        <taxon>Embryophyta</taxon>
        <taxon>Tracheophyta</taxon>
        <taxon>Spermatophyta</taxon>
        <taxon>Magnoliopsida</taxon>
        <taxon>Liliopsida</taxon>
        <taxon>Arecaceae</taxon>
        <taxon>Arecoideae</taxon>
        <taxon>Cocoseae</taxon>
        <taxon>Elaeidinae</taxon>
        <taxon>Elaeis</taxon>
    </lineage>
</organism>
<proteinExistence type="inferred from homology"/>
<feature type="compositionally biased region" description="Polar residues" evidence="4">
    <location>
        <begin position="268"/>
        <end position="283"/>
    </location>
</feature>
<keyword evidence="1" id="KW-0112">Calmodulin-binding</keyword>
<feature type="region of interest" description="Disordered" evidence="4">
    <location>
        <begin position="480"/>
        <end position="525"/>
    </location>
</feature>
<evidence type="ECO:0000256" key="4">
    <source>
        <dbReference type="SAM" id="MobiDB-lite"/>
    </source>
</evidence>
<dbReference type="InterPro" id="IPR025064">
    <property type="entry name" value="DUF4005"/>
</dbReference>
<gene>
    <name evidence="8" type="primary">LOC105047804</name>
</gene>
<dbReference type="AlphaFoldDB" id="A0A8N4F547"/>
<dbReference type="PANTHER" id="PTHR32295">
    <property type="entry name" value="IQ-DOMAIN 5-RELATED"/>
    <property type="match status" value="1"/>
</dbReference>
<evidence type="ECO:0000259" key="6">
    <source>
        <dbReference type="Pfam" id="PF13178"/>
    </source>
</evidence>
<keyword evidence="5" id="KW-1133">Transmembrane helix</keyword>
<accession>A0A8N4F547</accession>
<evidence type="ECO:0000256" key="2">
    <source>
        <dbReference type="ARBA" id="ARBA00024341"/>
    </source>
</evidence>
<protein>
    <submittedName>
        <fullName evidence="8">LOW QUALITY PROTEIN: protein IQ-DOMAIN 31-like</fullName>
    </submittedName>
</protein>
<evidence type="ECO:0000256" key="1">
    <source>
        <dbReference type="ARBA" id="ARBA00022860"/>
    </source>
</evidence>
<sequence length="629" mass="70041">MGKSPGKWIKTLLFGKKSARSHATKARDALLQKSVNDKGYTGGKGPALTENSSVISEPVLVSTDNNGIILNLEKGTPSNLDGDGGMLSATSQDADKQGFVRYDTSNDPEKLREEQAAIKAQAAFRGYLARRAFRALKGIIRLQALIRGHLVRRQAVATLRAMQGILRLQAMVRGQRIRCSSIGFKIHTMLAQGNTALLSSLLVAKPLRVQYDQGDPNSVFSWLERWTFTHFWKPLSQPKKAADSKSQTRRFNYAMETESGRSKRNVRRNSAANIDSAQTNVTSEPEKTKRNLRKLAGSSADSVREPPLTELEKVKRNLRKISNSITEPSDCLEVETEKPIHSVKKVSSSPSDLSDQGLDDSAEKIKNDVILFPDTKPEVETVFKSTGAEGPADMLSVECFATESHQLQSIDNEEKALMVNGELSSKEEQPCLENQKTGKKRSSFSERSEYADNCLQNTPVLPNYMASTESAKAKLRGQISPRFGSDSADKNGITRRHSLPSSTNGKLNSHSPRTQRLVPANAKGGSRSLFSSRDGNGMNFNILFLSLVCHCLEYFLLFGFSVCFFLLIHLFLFQYIFWRLSPSIHVLEIKSSMLFVNHTIFINLTSSLFQQATFVEFLSFIKYHSRKLI</sequence>
<dbReference type="CDD" id="cd23767">
    <property type="entry name" value="IQCD"/>
    <property type="match status" value="1"/>
</dbReference>
<dbReference type="InterPro" id="IPR000048">
    <property type="entry name" value="IQ_motif_EF-hand-BS"/>
</dbReference>
<dbReference type="PANTHER" id="PTHR32295:SF281">
    <property type="entry name" value="PROTEIN IQ-DOMAIN 31"/>
    <property type="match status" value="1"/>
</dbReference>
<feature type="domain" description="DUF4005" evidence="6">
    <location>
        <begin position="442"/>
        <end position="528"/>
    </location>
</feature>
<keyword evidence="5" id="KW-0472">Membrane</keyword>
<dbReference type="Pfam" id="PF13178">
    <property type="entry name" value="DUF4005"/>
    <property type="match status" value="1"/>
</dbReference>
<comment type="similarity">
    <text evidence="2">Belongs to the IQD family.</text>
</comment>
<comment type="subunit">
    <text evidence="3">Binds to multiple calmodulin (CaM) in the presence of Ca(2+) and CaM-like proteins.</text>
</comment>
<dbReference type="OrthoDB" id="1905649at2759"/>
<dbReference type="SMART" id="SM00015">
    <property type="entry name" value="IQ"/>
    <property type="match status" value="3"/>
</dbReference>